<dbReference type="InterPro" id="IPR010461">
    <property type="entry name" value="ComK"/>
</dbReference>
<dbReference type="Pfam" id="PF06338">
    <property type="entry name" value="ComK"/>
    <property type="match status" value="1"/>
</dbReference>
<comment type="caution">
    <text evidence="1">The sequence shown here is derived from an EMBL/GenBank/DDBJ whole genome shotgun (WGS) entry which is preliminary data.</text>
</comment>
<accession>A0ABT8N9T8</accession>
<protein>
    <submittedName>
        <fullName evidence="1">Competence protein ComK</fullName>
    </submittedName>
</protein>
<evidence type="ECO:0000313" key="1">
    <source>
        <dbReference type="EMBL" id="MDN7244651.1"/>
    </source>
</evidence>
<gene>
    <name evidence="1" type="ORF">QWY13_04015</name>
</gene>
<organism evidence="1 2">
    <name type="scientific">Planococcus shenhongbingii</name>
    <dbReference type="NCBI Taxonomy" id="3058398"/>
    <lineage>
        <taxon>Bacteria</taxon>
        <taxon>Bacillati</taxon>
        <taxon>Bacillota</taxon>
        <taxon>Bacilli</taxon>
        <taxon>Bacillales</taxon>
        <taxon>Caryophanaceae</taxon>
        <taxon>Planococcus</taxon>
    </lineage>
</organism>
<sequence>MKRKNKEKTMKFEYVITAETTIVLPNYNENGFLHALIGNGEGFTEVELSPYELIDINLRYRGSSLRGAMDGAEILVRGTMNPIVLDQEEILIFFPSSSPTRKECVWFGLRHIVGSVAIDKKLTQVNLSNGSAVSVNVSKRTFDKKLTKAYELQYKIQERKKNFENLNRRLQSSYHLYIKENGVNYETEDEKGGGREASS</sequence>
<dbReference type="EMBL" id="JAUJWU010000001">
    <property type="protein sequence ID" value="MDN7244651.1"/>
    <property type="molecule type" value="Genomic_DNA"/>
</dbReference>
<name>A0ABT8N9T8_9BACL</name>
<reference evidence="1 2" key="1">
    <citation type="submission" date="2023-07" db="EMBL/GenBank/DDBJ databases">
        <title>Novel species in genus Planococcus.</title>
        <authorList>
            <person name="Ning S."/>
        </authorList>
    </citation>
    <scope>NUCLEOTIDE SEQUENCE [LARGE SCALE GENOMIC DNA]</scope>
    <source>
        <strain evidence="1 2">N017</strain>
    </source>
</reference>
<dbReference type="Proteomes" id="UP001172142">
    <property type="component" value="Unassembled WGS sequence"/>
</dbReference>
<evidence type="ECO:0000313" key="2">
    <source>
        <dbReference type="Proteomes" id="UP001172142"/>
    </source>
</evidence>
<proteinExistence type="predicted"/>
<dbReference type="RefSeq" id="WP_301855110.1">
    <property type="nucleotide sequence ID" value="NZ_JAUJWU010000001.1"/>
</dbReference>
<keyword evidence="2" id="KW-1185">Reference proteome</keyword>